<evidence type="ECO:0000313" key="1">
    <source>
        <dbReference type="EMBL" id="OXT01989.1"/>
    </source>
</evidence>
<dbReference type="AlphaFoldDB" id="A0A231V1A8"/>
<proteinExistence type="predicted"/>
<accession>A0A231V1A8</accession>
<sequence>MAVFEDIQELREWLAPLDYLAFWEAVAPYNLMLPDRGDCDSQIARGLVPTADVLGGLKELARIELTRILGLKHTIPEPLAAYSLRSIH</sequence>
<evidence type="ECO:0000313" key="2">
    <source>
        <dbReference type="Proteomes" id="UP000215405"/>
    </source>
</evidence>
<comment type="caution">
    <text evidence="1">The sequence shown here is derived from an EMBL/GenBank/DDBJ whole genome shotgun (WGS) entry which is preliminary data.</text>
</comment>
<dbReference type="EMBL" id="NBYO01000001">
    <property type="protein sequence ID" value="OXT01989.1"/>
    <property type="molecule type" value="Genomic_DNA"/>
</dbReference>
<protein>
    <submittedName>
        <fullName evidence="1">Uncharacterized protein</fullName>
    </submittedName>
</protein>
<keyword evidence="2" id="KW-1185">Reference proteome</keyword>
<organism evidence="1 2">
    <name type="scientific">Notoacmeibacter marinus</name>
    <dbReference type="NCBI Taxonomy" id="1876515"/>
    <lineage>
        <taxon>Bacteria</taxon>
        <taxon>Pseudomonadati</taxon>
        <taxon>Pseudomonadota</taxon>
        <taxon>Alphaproteobacteria</taxon>
        <taxon>Hyphomicrobiales</taxon>
        <taxon>Notoacmeibacteraceae</taxon>
        <taxon>Notoacmeibacter</taxon>
    </lineage>
</organism>
<reference evidence="2" key="1">
    <citation type="journal article" date="2017" name="Int. J. Syst. Evol. Microbiol.">
        <title>Notoacmeibacter marinus gen. nov., sp. nov., isolated from the gut of a limpet and proposal of Notoacmeibacteraceae fam. nov. in the order Rhizobiales of the class Alphaproteobacteria.</title>
        <authorList>
            <person name="Huang Z."/>
            <person name="Guo F."/>
            <person name="Lai Q."/>
        </authorList>
    </citation>
    <scope>NUCLEOTIDE SEQUENCE [LARGE SCALE GENOMIC DNA]</scope>
    <source>
        <strain evidence="2">XMTR2A4</strain>
    </source>
</reference>
<gene>
    <name evidence="1" type="ORF">B7H23_03370</name>
</gene>
<dbReference type="RefSeq" id="WP_094075955.1">
    <property type="nucleotide sequence ID" value="NZ_NBYO01000001.1"/>
</dbReference>
<dbReference type="Proteomes" id="UP000215405">
    <property type="component" value="Unassembled WGS sequence"/>
</dbReference>
<name>A0A231V1A8_9HYPH</name>